<dbReference type="InterPro" id="IPR053094">
    <property type="entry name" value="Zinc_metalloprotease_ZmpB"/>
</dbReference>
<feature type="domain" description="Peptidase M26 N-terminal" evidence="3">
    <location>
        <begin position="140"/>
        <end position="388"/>
    </location>
</feature>
<protein>
    <submittedName>
        <fullName evidence="5">M26 IgA1-specific Metallo-endopeptidase region</fullName>
    </submittedName>
</protein>
<dbReference type="PATRIC" id="fig|1379.3.peg.555"/>
<evidence type="ECO:0000256" key="2">
    <source>
        <dbReference type="SAM" id="MobiDB-lite"/>
    </source>
</evidence>
<dbReference type="PANTHER" id="PTHR48193:SF2">
    <property type="entry name" value="ZINC METALLOPROTEASE ZMPB"/>
    <property type="match status" value="1"/>
</dbReference>
<comment type="caution">
    <text evidence="5">The sequence shown here is derived from an EMBL/GenBank/DDBJ whole genome shotgun (WGS) entry which is preliminary data.</text>
</comment>
<dbReference type="GO" id="GO:0005576">
    <property type="term" value="C:extracellular region"/>
    <property type="evidence" value="ECO:0007669"/>
    <property type="project" value="InterPro"/>
</dbReference>
<name>A0A134A1J2_9BACL</name>
<dbReference type="Proteomes" id="UP000070355">
    <property type="component" value="Unassembled WGS sequence"/>
</dbReference>
<dbReference type="GO" id="GO:0016020">
    <property type="term" value="C:membrane"/>
    <property type="evidence" value="ECO:0007669"/>
    <property type="project" value="InterPro"/>
</dbReference>
<proteinExistence type="predicted"/>
<organism evidence="5 6">
    <name type="scientific">Gemella haemolysans</name>
    <dbReference type="NCBI Taxonomy" id="1379"/>
    <lineage>
        <taxon>Bacteria</taxon>
        <taxon>Bacillati</taxon>
        <taxon>Bacillota</taxon>
        <taxon>Bacilli</taxon>
        <taxon>Bacillales</taxon>
        <taxon>Gemellaceae</taxon>
        <taxon>Gemella</taxon>
    </lineage>
</organism>
<dbReference type="Gene3D" id="2.160.20.110">
    <property type="match status" value="1"/>
</dbReference>
<dbReference type="Pfam" id="PF05342">
    <property type="entry name" value="Peptidase_M26_N"/>
    <property type="match status" value="1"/>
</dbReference>
<evidence type="ECO:0000256" key="1">
    <source>
        <dbReference type="ARBA" id="ARBA00022801"/>
    </source>
</evidence>
<keyword evidence="1" id="KW-0378">Hydrolase</keyword>
<dbReference type="GO" id="GO:0008270">
    <property type="term" value="F:zinc ion binding"/>
    <property type="evidence" value="ECO:0007669"/>
    <property type="project" value="InterPro"/>
</dbReference>
<dbReference type="EMBL" id="LSDC01000033">
    <property type="protein sequence ID" value="KXB61572.1"/>
    <property type="molecule type" value="Genomic_DNA"/>
</dbReference>
<accession>A0A134A1J2</accession>
<dbReference type="GO" id="GO:0004222">
    <property type="term" value="F:metalloendopeptidase activity"/>
    <property type="evidence" value="ECO:0007669"/>
    <property type="project" value="InterPro"/>
</dbReference>
<dbReference type="PANTHER" id="PTHR48193">
    <property type="entry name" value="ZINC METALLOPROTEASE ZMPB-RELATED"/>
    <property type="match status" value="1"/>
</dbReference>
<dbReference type="InterPro" id="IPR011505">
    <property type="entry name" value="Peptidase_M26_C_dom"/>
</dbReference>
<dbReference type="STRING" id="1379.HMPREF3186_00558"/>
<sequence>PKGVVSEKGEALVQPENPKGVLSEKGEPLVQPEKPEGVVSEKGKSLVQPENSEGVVSEKGEPLVQPENPVKEIPKEKKPPVLTLAKIEEHTLDRSANLTYTLENEDSVEIKSIVAEVRDGENVVKRLDLTTSKLKDIADNLKLYKDYIVRTTMIYNRGKVDETSVLEERLLRLDLKKVEVKNIKETSLIHVNEQGEESDSSLLNAIPENIKEYYLKVTSRDNKITKLAIDKIEEVKVGEDWFYKVSAKAQDLVQRTSENKIEDTYSYYIAKPKSHIGDVYYDFKDLMEAMQKTPSGTFKLGADLSAVSIKPLGKSYVTQKFTGTLTSVDDKHYSIHNLVHPLFSKLENAIIKNINLENVNINLPGENNVATLAQTVKGGTIENVKVTGSVTGANEVAGIVNKLDEGKMTNIAYIGKVHATGNKGWNLAGIAGDVWRGNIEKAYVDAEITGDRSRTGGIAGNISHGLNSDGIGRWGYIRNSVAKGIIDVPNSGENGGLIGKNWPWGVIENTVTMMDVKKGDVFFGSNDMDDENVTNWVVNKNFTVTGISKGGKTHRNSHRIKDITKDEADTKIQAMMITADKLVSTQPTVDKLNNKVSYENEYKNVQDYQEKRDQAYRNIEKLQPFYNKDWIVNQGNKLDENSNLVAKRVLSVVGMKDNDFVTDLSVANKILVHYSDNTKDIFTLSPKESNVSKIKEYSINELKDIVYTPNMVEKDRVSLTNKIKEKLQSVELQSEGIYNLMDKRKNPQDNTIEKRKGYVRDLFLEESFEEVKNNLDSLVNKLLLNYEFQLNDSKVVEDVLLQKVESNKEKIMLGLAYLNRYYGINFDNMNLKEIMLFKPDFYGKNVDVLDRLINIGSRESYIKGDRTQDAYREIIAGDTGKGNLHEFLNYNMRLFTEDKDLNDWFKKATEKNVYIVEPETTTEDFKDKKHRAYEGLNNDVHGRMILPLLNLKKSHIFLISTYNTISYSSFEKYGKFTEEERNQFKAKIDEVAKGQQNYLDFWSRLATDKVRNNLLKSKNMVPTPVWDNMNAPGYGWLGKYGHKDGKPDYSPTRELFGPTGKHFNPNPGMGAMAAIHTPPYKEDTVYFMATDLISDFGISAFTHETTHVNDRMAYFGGWWHREGTDVEAFAQGMLQSPSVSNPNGTYGALGINMAYERENDGKQWYNYNPHKLRNRREIDDYMKRYNEAMMMLDYVEAESVIGKNLDDNSKWFKKIDRKMREKGSYNNDLTAPNQWDNVRDLNNDEKVLKLSTVNDLVNNNFATKHGVRNGVYKPEDLDPNSAYVTVNMMAGIYGGNTSDGAVGALSFKHNTFRMWGYFGYEKGFIGYASNKYKEDAKRENKGLLSDRLIIKKVSEGRFNNLEEWKKTWYGEVHNKAVEKGFISITIDNEQVSTYVRLKELFDEAVQKDLDELTDNKIQNKYRHTVSLKEKVYKQLLKESDGFSNDFFNK</sequence>
<dbReference type="Pfam" id="PF07580">
    <property type="entry name" value="Peptidase_M26_C"/>
    <property type="match status" value="1"/>
</dbReference>
<evidence type="ECO:0000313" key="6">
    <source>
        <dbReference type="Proteomes" id="UP000070355"/>
    </source>
</evidence>
<feature type="non-terminal residue" evidence="5">
    <location>
        <position position="1"/>
    </location>
</feature>
<evidence type="ECO:0000313" key="5">
    <source>
        <dbReference type="EMBL" id="KXB61572.1"/>
    </source>
</evidence>
<dbReference type="InterPro" id="IPR008006">
    <property type="entry name" value="Peptidase_M26_N_dom"/>
</dbReference>
<gene>
    <name evidence="5" type="ORF">HMPREF3186_00558</name>
</gene>
<evidence type="ECO:0000259" key="4">
    <source>
        <dbReference type="Pfam" id="PF07580"/>
    </source>
</evidence>
<evidence type="ECO:0000259" key="3">
    <source>
        <dbReference type="Pfam" id="PF05342"/>
    </source>
</evidence>
<reference evidence="6" key="1">
    <citation type="submission" date="2016-01" db="EMBL/GenBank/DDBJ databases">
        <authorList>
            <person name="Mitreva M."/>
            <person name="Pepin K.H."/>
            <person name="Mihindukulasuriya K.A."/>
            <person name="Fulton R."/>
            <person name="Fronick C."/>
            <person name="O'Laughlin M."/>
            <person name="Miner T."/>
            <person name="Herter B."/>
            <person name="Rosa B.A."/>
            <person name="Cordes M."/>
            <person name="Tomlinson C."/>
            <person name="Wollam A."/>
            <person name="Palsikar V.B."/>
            <person name="Mardis E.R."/>
            <person name="Wilson R.K."/>
        </authorList>
    </citation>
    <scope>NUCLEOTIDE SEQUENCE [LARGE SCALE GENOMIC DNA]</scope>
    <source>
        <strain evidence="6">DNF01167</strain>
    </source>
</reference>
<feature type="domain" description="Peptidase M26 C-terminal" evidence="4">
    <location>
        <begin position="694"/>
        <end position="1447"/>
    </location>
</feature>
<feature type="compositionally biased region" description="Basic and acidic residues" evidence="2">
    <location>
        <begin position="1"/>
        <end position="10"/>
    </location>
</feature>
<feature type="compositionally biased region" description="Basic and acidic residues" evidence="2">
    <location>
        <begin position="22"/>
        <end position="44"/>
    </location>
</feature>
<feature type="region of interest" description="Disordered" evidence="2">
    <location>
        <begin position="1"/>
        <end position="74"/>
    </location>
</feature>